<keyword evidence="6" id="KW-1003">Cell membrane</keyword>
<evidence type="ECO:0000313" key="8">
    <source>
        <dbReference type="Proteomes" id="UP000835052"/>
    </source>
</evidence>
<keyword evidence="4 6" id="KW-0472">Membrane</keyword>
<keyword evidence="3 6" id="KW-1133">Transmembrane helix</keyword>
<name>A0A8S1H913_9PELO</name>
<evidence type="ECO:0000256" key="6">
    <source>
        <dbReference type="RuleBase" id="RU363126"/>
    </source>
</evidence>
<dbReference type="InterPro" id="IPR000615">
    <property type="entry name" value="Bestrophin"/>
</dbReference>
<sequence>MTVGYSLAAATANATTVVRLLLRWHGSVWQLIYRESVVWILLNAFASCIYLFIVKDSSFDDAYKRFLYKMDSLPIEMTLIFLLSFSTSTNLTRWHATFGLLVWPENVAMMFNVHFKDSAVSPNVALRIRRTIVRYLMLAYILLLRDVSSNIRIHWFPTMEKIVECGLLTSQELSLMRSSRMKRTACHYWIPFLWILQIVKKRYRKQNKKASVMTEEGYDQFVEEIISTRGTLGDILSYDWVPLPLALTQTITFFVYCTLFGNIFRLQSRIILQYKTNSHAEAIIVQGISNCFLNVLYIAWLRISQVIVNPFGEDPDDFEAEYLLERHCEVLNTMLCSPQEEVPFAYKKPAEDVLPHTLASVLIGSRCSGTMVASTQAISQNMRKEDKKVVYFNPIEQKKNQ</sequence>
<evidence type="ECO:0000313" key="7">
    <source>
        <dbReference type="EMBL" id="CAD6191311.1"/>
    </source>
</evidence>
<dbReference type="PANTHER" id="PTHR10736">
    <property type="entry name" value="BESTROPHIN"/>
    <property type="match status" value="1"/>
</dbReference>
<evidence type="ECO:0000256" key="4">
    <source>
        <dbReference type="ARBA" id="ARBA00023136"/>
    </source>
</evidence>
<keyword evidence="6" id="KW-0868">Chloride</keyword>
<comment type="caution">
    <text evidence="7">The sequence shown here is derived from an EMBL/GenBank/DDBJ whole genome shotgun (WGS) entry which is preliminary data.</text>
</comment>
<dbReference type="OrthoDB" id="201595at2759"/>
<dbReference type="Proteomes" id="UP000835052">
    <property type="component" value="Unassembled WGS sequence"/>
</dbReference>
<reference evidence="7" key="1">
    <citation type="submission" date="2020-10" db="EMBL/GenBank/DDBJ databases">
        <authorList>
            <person name="Kikuchi T."/>
        </authorList>
    </citation>
    <scope>NUCLEOTIDE SEQUENCE</scope>
    <source>
        <strain evidence="7">NKZ352</strain>
    </source>
</reference>
<accession>A0A8S1H913</accession>
<gene>
    <name evidence="7" type="ORF">CAUJ_LOCUS7230</name>
</gene>
<proteinExistence type="inferred from homology"/>
<feature type="transmembrane region" description="Helical" evidence="6">
    <location>
        <begin position="282"/>
        <end position="300"/>
    </location>
</feature>
<keyword evidence="2 6" id="KW-0812">Transmembrane</keyword>
<dbReference type="GO" id="GO:0005886">
    <property type="term" value="C:plasma membrane"/>
    <property type="evidence" value="ECO:0007669"/>
    <property type="project" value="UniProtKB-SubCell"/>
</dbReference>
<comment type="function">
    <text evidence="6">Forms chloride channels.</text>
</comment>
<protein>
    <recommendedName>
        <fullName evidence="6">Bestrophin homolog</fullName>
    </recommendedName>
</protein>
<comment type="subcellular location">
    <subcellularLocation>
        <location evidence="6">Cell membrane</location>
        <topology evidence="6">Multi-pass membrane protein</topology>
    </subcellularLocation>
    <subcellularLocation>
        <location evidence="1">Membrane</location>
        <topology evidence="1">Multi-pass membrane protein</topology>
    </subcellularLocation>
</comment>
<dbReference type="EMBL" id="CAJGYM010000020">
    <property type="protein sequence ID" value="CAD6191311.1"/>
    <property type="molecule type" value="Genomic_DNA"/>
</dbReference>
<keyword evidence="6" id="KW-0406">Ion transport</keyword>
<keyword evidence="8" id="KW-1185">Reference proteome</keyword>
<dbReference type="AlphaFoldDB" id="A0A8S1H913"/>
<dbReference type="Pfam" id="PF01062">
    <property type="entry name" value="Bestrophin"/>
    <property type="match status" value="1"/>
</dbReference>
<dbReference type="PANTHER" id="PTHR10736:SF0">
    <property type="entry name" value="BESTROPHIN HOMOLOG"/>
    <property type="match status" value="1"/>
</dbReference>
<dbReference type="GO" id="GO:0005254">
    <property type="term" value="F:chloride channel activity"/>
    <property type="evidence" value="ECO:0007669"/>
    <property type="project" value="UniProtKB-KW"/>
</dbReference>
<evidence type="ECO:0000256" key="2">
    <source>
        <dbReference type="ARBA" id="ARBA00022692"/>
    </source>
</evidence>
<dbReference type="GO" id="GO:0034707">
    <property type="term" value="C:chloride channel complex"/>
    <property type="evidence" value="ECO:0007669"/>
    <property type="project" value="UniProtKB-KW"/>
</dbReference>
<keyword evidence="6" id="KW-0869">Chloride channel</keyword>
<evidence type="ECO:0000256" key="3">
    <source>
        <dbReference type="ARBA" id="ARBA00022989"/>
    </source>
</evidence>
<evidence type="ECO:0000256" key="5">
    <source>
        <dbReference type="ARBA" id="ARBA00034769"/>
    </source>
</evidence>
<feature type="transmembrane region" description="Helical" evidence="6">
    <location>
        <begin position="240"/>
        <end position="261"/>
    </location>
</feature>
<organism evidence="7 8">
    <name type="scientific">Caenorhabditis auriculariae</name>
    <dbReference type="NCBI Taxonomy" id="2777116"/>
    <lineage>
        <taxon>Eukaryota</taxon>
        <taxon>Metazoa</taxon>
        <taxon>Ecdysozoa</taxon>
        <taxon>Nematoda</taxon>
        <taxon>Chromadorea</taxon>
        <taxon>Rhabditida</taxon>
        <taxon>Rhabditina</taxon>
        <taxon>Rhabditomorpha</taxon>
        <taxon>Rhabditoidea</taxon>
        <taxon>Rhabditidae</taxon>
        <taxon>Peloderinae</taxon>
        <taxon>Caenorhabditis</taxon>
    </lineage>
</organism>
<evidence type="ECO:0000256" key="1">
    <source>
        <dbReference type="ARBA" id="ARBA00004141"/>
    </source>
</evidence>
<keyword evidence="6" id="KW-0407">Ion channel</keyword>
<comment type="similarity">
    <text evidence="5 6">Belongs to the anion channel-forming bestrophin (TC 1.A.46) family. Calcium-sensitive chloride channel subfamily.</text>
</comment>
<dbReference type="InterPro" id="IPR021134">
    <property type="entry name" value="Bestrophin-like"/>
</dbReference>
<keyword evidence="6" id="KW-0813">Transport</keyword>
<feature type="transmembrane region" description="Helical" evidence="6">
    <location>
        <begin position="38"/>
        <end position="54"/>
    </location>
</feature>